<dbReference type="PANTHER" id="PTHR43719:SF28">
    <property type="entry name" value="PEROXIDE STRESS-ACTIVATED HISTIDINE KINASE MAK1-RELATED"/>
    <property type="match status" value="1"/>
</dbReference>
<keyword evidence="3" id="KW-0812">Transmembrane</keyword>
<dbReference type="InterPro" id="IPR001789">
    <property type="entry name" value="Sig_transdc_resp-reg_receiver"/>
</dbReference>
<evidence type="ECO:0000256" key="1">
    <source>
        <dbReference type="ARBA" id="ARBA00022553"/>
    </source>
</evidence>
<dbReference type="InterPro" id="IPR003661">
    <property type="entry name" value="HisK_dim/P_dom"/>
</dbReference>
<dbReference type="Pfam" id="PF00072">
    <property type="entry name" value="Response_reg"/>
    <property type="match status" value="1"/>
</dbReference>
<dbReference type="SUPFAM" id="SSF52172">
    <property type="entry name" value="CheY-like"/>
    <property type="match status" value="1"/>
</dbReference>
<sequence length="710" mass="81424">MNKDLQFLWWEERVESVYKQFLQFSNFVLAITFIINAFKTYFYPSEFLFQVLFPQTLLHTVITFTMKRFGRRSLSWRVGILIFTTEYCNAFLLYNSWTVDQANLGILELIAFLVTVVFELPIVKNKWILNLLVFKHLYLWHIHGMIFGNTTSKEIASSYNAVILVFAFCNMGYHQVSNASYTRYSYQKELENSKNRLHAITDAFSDGIMIISHHYEIKFYNQCTLELLQTSGERLSSALYNIEYLKGKKVSRFNNSNKLIEDICFLLENHDHVDTTLGVTLIGNTHLEWKAKIIEWENAPSVFLLIRDINQIVNLEASIANDKMKTLLLRTVSHELKTPLNSIIYFTEDLLGNITHLCSEEIEKLKIVSISAQMMLLLVNDLLDYSKILAGIFSIHKSFCSIKDIVENSVSLIRLQATKKGISVISRIDPLLSAGIYTDPLRFKQIIINLLINALKYTVKGKIEICCACCNKYKLKCYIEDTGVGVEEGSIKLLFSRHNSSYIPDIHEQGYGLGLGIANLLVKQLGGKGIKVKSVLDKGSMFYFKIDISQEILETEALESLKNDVGNDNFENLIPELSYFDSFKDVLIVDDMEFNLEILGSILRKYGIGYEEALNGRIAIDKVILQDAKCQPFKVIVMDCEMPEMNGWEATKTIEWLYKEKKIKSLPCIIGYSAYSDEEDAKYSLVCGMQCYLTKPCAPEKIVNTIIKYL</sequence>
<evidence type="ECO:0000256" key="2">
    <source>
        <dbReference type="PROSITE-ProRule" id="PRU00169"/>
    </source>
</evidence>
<dbReference type="Gene3D" id="1.10.287.130">
    <property type="match status" value="1"/>
</dbReference>
<feature type="transmembrane region" description="Helical" evidence="3">
    <location>
        <begin position="21"/>
        <end position="41"/>
    </location>
</feature>
<dbReference type="Gene3D" id="3.30.450.20">
    <property type="entry name" value="PAS domain"/>
    <property type="match status" value="1"/>
</dbReference>
<accession>A0AAU9JQH5</accession>
<keyword evidence="3" id="KW-0472">Membrane</keyword>
<dbReference type="InterPro" id="IPR005467">
    <property type="entry name" value="His_kinase_dom"/>
</dbReference>
<keyword evidence="1 2" id="KW-0597">Phosphoprotein</keyword>
<dbReference type="SMART" id="SM00448">
    <property type="entry name" value="REC"/>
    <property type="match status" value="1"/>
</dbReference>
<evidence type="ECO:0000313" key="7">
    <source>
        <dbReference type="Proteomes" id="UP001162131"/>
    </source>
</evidence>
<feature type="domain" description="Histidine kinase" evidence="4">
    <location>
        <begin position="331"/>
        <end position="550"/>
    </location>
</feature>
<evidence type="ECO:0008006" key="8">
    <source>
        <dbReference type="Google" id="ProtNLM"/>
    </source>
</evidence>
<evidence type="ECO:0000259" key="4">
    <source>
        <dbReference type="PROSITE" id="PS50109"/>
    </source>
</evidence>
<keyword evidence="7" id="KW-1185">Reference proteome</keyword>
<keyword evidence="3" id="KW-1133">Transmembrane helix</keyword>
<dbReference type="InterPro" id="IPR003594">
    <property type="entry name" value="HATPase_dom"/>
</dbReference>
<proteinExistence type="predicted"/>
<dbReference type="SMART" id="SM00388">
    <property type="entry name" value="HisKA"/>
    <property type="match status" value="1"/>
</dbReference>
<dbReference type="Proteomes" id="UP001162131">
    <property type="component" value="Unassembled WGS sequence"/>
</dbReference>
<dbReference type="SUPFAM" id="SSF47384">
    <property type="entry name" value="Homodimeric domain of signal transducing histidine kinase"/>
    <property type="match status" value="1"/>
</dbReference>
<dbReference type="PROSITE" id="PS50110">
    <property type="entry name" value="RESPONSE_REGULATORY"/>
    <property type="match status" value="1"/>
</dbReference>
<dbReference type="Pfam" id="PF00512">
    <property type="entry name" value="HisKA"/>
    <property type="match status" value="1"/>
</dbReference>
<evidence type="ECO:0000259" key="5">
    <source>
        <dbReference type="PROSITE" id="PS50110"/>
    </source>
</evidence>
<dbReference type="Pfam" id="PF02518">
    <property type="entry name" value="HATPase_c"/>
    <property type="match status" value="1"/>
</dbReference>
<evidence type="ECO:0000256" key="3">
    <source>
        <dbReference type="SAM" id="Phobius"/>
    </source>
</evidence>
<dbReference type="InterPro" id="IPR036890">
    <property type="entry name" value="HATPase_C_sf"/>
</dbReference>
<dbReference type="InterPro" id="IPR004358">
    <property type="entry name" value="Sig_transdc_His_kin-like_C"/>
</dbReference>
<dbReference type="GO" id="GO:0000155">
    <property type="term" value="F:phosphorelay sensor kinase activity"/>
    <property type="evidence" value="ECO:0007669"/>
    <property type="project" value="InterPro"/>
</dbReference>
<feature type="transmembrane region" description="Helical" evidence="3">
    <location>
        <begin position="78"/>
        <end position="97"/>
    </location>
</feature>
<organism evidence="6 7">
    <name type="scientific">Blepharisma stoltei</name>
    <dbReference type="NCBI Taxonomy" id="1481888"/>
    <lineage>
        <taxon>Eukaryota</taxon>
        <taxon>Sar</taxon>
        <taxon>Alveolata</taxon>
        <taxon>Ciliophora</taxon>
        <taxon>Postciliodesmatophora</taxon>
        <taxon>Heterotrichea</taxon>
        <taxon>Heterotrichida</taxon>
        <taxon>Blepharismidae</taxon>
        <taxon>Blepharisma</taxon>
    </lineage>
</organism>
<name>A0AAU9JQH5_9CILI</name>
<dbReference type="PRINTS" id="PR00344">
    <property type="entry name" value="BCTRLSENSOR"/>
</dbReference>
<evidence type="ECO:0000313" key="6">
    <source>
        <dbReference type="EMBL" id="CAG9329477.1"/>
    </source>
</evidence>
<dbReference type="EMBL" id="CAJZBQ010000047">
    <property type="protein sequence ID" value="CAG9329477.1"/>
    <property type="molecule type" value="Genomic_DNA"/>
</dbReference>
<dbReference type="PROSITE" id="PS50109">
    <property type="entry name" value="HIS_KIN"/>
    <property type="match status" value="1"/>
</dbReference>
<feature type="transmembrane region" description="Helical" evidence="3">
    <location>
        <begin position="103"/>
        <end position="120"/>
    </location>
</feature>
<reference evidence="6" key="1">
    <citation type="submission" date="2021-09" db="EMBL/GenBank/DDBJ databases">
        <authorList>
            <consortium name="AG Swart"/>
            <person name="Singh M."/>
            <person name="Singh A."/>
            <person name="Seah K."/>
            <person name="Emmerich C."/>
        </authorList>
    </citation>
    <scope>NUCLEOTIDE SEQUENCE</scope>
    <source>
        <strain evidence="6">ATCC30299</strain>
    </source>
</reference>
<dbReference type="InterPro" id="IPR036097">
    <property type="entry name" value="HisK_dim/P_sf"/>
</dbReference>
<protein>
    <recommendedName>
        <fullName evidence="8">Histidine kinase</fullName>
    </recommendedName>
</protein>
<comment type="caution">
    <text evidence="6">The sequence shown here is derived from an EMBL/GenBank/DDBJ whole genome shotgun (WGS) entry which is preliminary data.</text>
</comment>
<feature type="domain" description="Response regulatory" evidence="5">
    <location>
        <begin position="585"/>
        <end position="710"/>
    </location>
</feature>
<dbReference type="CDD" id="cd00082">
    <property type="entry name" value="HisKA"/>
    <property type="match status" value="1"/>
</dbReference>
<gene>
    <name evidence="6" type="ORF">BSTOLATCC_MIC48297</name>
</gene>
<dbReference type="PANTHER" id="PTHR43719">
    <property type="entry name" value="TWO-COMPONENT HISTIDINE KINASE"/>
    <property type="match status" value="1"/>
</dbReference>
<dbReference type="AlphaFoldDB" id="A0AAU9JQH5"/>
<dbReference type="SUPFAM" id="SSF55874">
    <property type="entry name" value="ATPase domain of HSP90 chaperone/DNA topoisomerase II/histidine kinase"/>
    <property type="match status" value="1"/>
</dbReference>
<dbReference type="Gene3D" id="3.30.565.10">
    <property type="entry name" value="Histidine kinase-like ATPase, C-terminal domain"/>
    <property type="match status" value="1"/>
</dbReference>
<dbReference type="CDD" id="cd17546">
    <property type="entry name" value="REC_hyHK_CKI1_RcsC-like"/>
    <property type="match status" value="1"/>
</dbReference>
<dbReference type="Gene3D" id="3.40.50.2300">
    <property type="match status" value="1"/>
</dbReference>
<dbReference type="SMART" id="SM00387">
    <property type="entry name" value="HATPase_c"/>
    <property type="match status" value="1"/>
</dbReference>
<dbReference type="InterPro" id="IPR011006">
    <property type="entry name" value="CheY-like_superfamily"/>
</dbReference>
<feature type="modified residue" description="4-aspartylphosphate" evidence="2">
    <location>
        <position position="639"/>
    </location>
</feature>
<dbReference type="InterPro" id="IPR050956">
    <property type="entry name" value="2C_system_His_kinase"/>
</dbReference>